<dbReference type="FunFam" id="3.40.50.12670:FF:000002">
    <property type="entry name" value="Carboxypeptidase"/>
    <property type="match status" value="1"/>
</dbReference>
<evidence type="ECO:0000256" key="5">
    <source>
        <dbReference type="ARBA" id="ARBA00022670"/>
    </source>
</evidence>
<evidence type="ECO:0000256" key="4">
    <source>
        <dbReference type="ARBA" id="ARBA00022645"/>
    </source>
</evidence>
<feature type="chain" id="PRO_5015493832" description="Carboxypeptidase" evidence="10">
    <location>
        <begin position="36"/>
        <end position="535"/>
    </location>
</feature>
<evidence type="ECO:0000256" key="2">
    <source>
        <dbReference type="ARBA" id="ARBA00009431"/>
    </source>
</evidence>
<dbReference type="Gene3D" id="6.10.250.940">
    <property type="match status" value="1"/>
</dbReference>
<reference evidence="11 12" key="1">
    <citation type="submission" date="2018-04" db="EMBL/GenBank/DDBJ databases">
        <title>WGS assembly of Panicum hallii var. hallii HAL2.</title>
        <authorList>
            <person name="Lovell J."/>
            <person name="Jenkins J."/>
            <person name="Lowry D."/>
            <person name="Mamidi S."/>
            <person name="Sreedasyam A."/>
            <person name="Weng X."/>
            <person name="Barry K."/>
            <person name="Bonette J."/>
            <person name="Campitelli B."/>
            <person name="Daum C."/>
            <person name="Gordon S."/>
            <person name="Gould B."/>
            <person name="Lipzen A."/>
            <person name="MacQueen A."/>
            <person name="Palacio-Mejia J."/>
            <person name="Plott C."/>
            <person name="Shakirov E."/>
            <person name="Shu S."/>
            <person name="Yoshinaga Y."/>
            <person name="Zane M."/>
            <person name="Rokhsar D."/>
            <person name="Grimwood J."/>
            <person name="Schmutz J."/>
            <person name="Juenger T."/>
        </authorList>
    </citation>
    <scope>NUCLEOTIDE SEQUENCE [LARGE SCALE GENOMIC DNA]</scope>
    <source>
        <strain evidence="12">cv. HAL2</strain>
    </source>
</reference>
<keyword evidence="6 10" id="KW-0732">Signal</keyword>
<dbReference type="PRINTS" id="PR00724">
    <property type="entry name" value="CRBOXYPTASEC"/>
</dbReference>
<dbReference type="Gene3D" id="3.40.50.11320">
    <property type="match status" value="1"/>
</dbReference>
<keyword evidence="8" id="KW-1015">Disulfide bond</keyword>
<keyword evidence="4" id="KW-0121">Carboxypeptidase</keyword>
<evidence type="ECO:0000256" key="8">
    <source>
        <dbReference type="ARBA" id="ARBA00023157"/>
    </source>
</evidence>
<name>A0A2T7DMS4_9POAL</name>
<evidence type="ECO:0008006" key="13">
    <source>
        <dbReference type="Google" id="ProtNLM"/>
    </source>
</evidence>
<gene>
    <name evidence="11" type="ORF">GQ55_5G380000</name>
</gene>
<dbReference type="GO" id="GO:0005576">
    <property type="term" value="C:extracellular region"/>
    <property type="evidence" value="ECO:0007669"/>
    <property type="project" value="UniProtKB-SubCell"/>
</dbReference>
<keyword evidence="5" id="KW-0645">Protease</keyword>
<organism evidence="11 12">
    <name type="scientific">Panicum hallii var. hallii</name>
    <dbReference type="NCBI Taxonomy" id="1504633"/>
    <lineage>
        <taxon>Eukaryota</taxon>
        <taxon>Viridiplantae</taxon>
        <taxon>Streptophyta</taxon>
        <taxon>Embryophyta</taxon>
        <taxon>Tracheophyta</taxon>
        <taxon>Spermatophyta</taxon>
        <taxon>Magnoliopsida</taxon>
        <taxon>Liliopsida</taxon>
        <taxon>Poales</taxon>
        <taxon>Poaceae</taxon>
        <taxon>PACMAD clade</taxon>
        <taxon>Panicoideae</taxon>
        <taxon>Panicodae</taxon>
        <taxon>Paniceae</taxon>
        <taxon>Panicinae</taxon>
        <taxon>Panicum</taxon>
        <taxon>Panicum sect. Panicum</taxon>
    </lineage>
</organism>
<accession>A0A2T7DMS4</accession>
<evidence type="ECO:0000256" key="9">
    <source>
        <dbReference type="ARBA" id="ARBA00023180"/>
    </source>
</evidence>
<dbReference type="PANTHER" id="PTHR11802:SF235">
    <property type="entry name" value="SERINE CARBOXYPEPTIDASE-LIKE 33"/>
    <property type="match status" value="1"/>
</dbReference>
<dbReference type="AlphaFoldDB" id="A0A2T7DMS4"/>
<dbReference type="FunFam" id="3.40.50.11320:FF:000001">
    <property type="entry name" value="Carboxypeptidase"/>
    <property type="match status" value="1"/>
</dbReference>
<evidence type="ECO:0000256" key="3">
    <source>
        <dbReference type="ARBA" id="ARBA00022525"/>
    </source>
</evidence>
<evidence type="ECO:0000313" key="12">
    <source>
        <dbReference type="Proteomes" id="UP000244336"/>
    </source>
</evidence>
<proteinExistence type="inferred from homology"/>
<dbReference type="Gene3D" id="3.40.50.1820">
    <property type="entry name" value="alpha/beta hydrolase"/>
    <property type="match status" value="1"/>
</dbReference>
<comment type="similarity">
    <text evidence="2">Belongs to the peptidase S10 family.</text>
</comment>
<dbReference type="OrthoDB" id="443318at2759"/>
<feature type="signal peptide" evidence="10">
    <location>
        <begin position="1"/>
        <end position="35"/>
    </location>
</feature>
<dbReference type="Proteomes" id="UP000244336">
    <property type="component" value="Chromosome 5"/>
</dbReference>
<dbReference type="SUPFAM" id="SSF53474">
    <property type="entry name" value="alpha/beta-Hydrolases"/>
    <property type="match status" value="2"/>
</dbReference>
<comment type="subcellular location">
    <subcellularLocation>
        <location evidence="1">Secreted</location>
    </subcellularLocation>
</comment>
<evidence type="ECO:0000256" key="10">
    <source>
        <dbReference type="SAM" id="SignalP"/>
    </source>
</evidence>
<evidence type="ECO:0000256" key="6">
    <source>
        <dbReference type="ARBA" id="ARBA00022729"/>
    </source>
</evidence>
<dbReference type="FunFam" id="3.40.50.1820:FF:000030">
    <property type="entry name" value="Carboxypeptidase"/>
    <property type="match status" value="1"/>
</dbReference>
<protein>
    <recommendedName>
        <fullName evidence="13">Carboxypeptidase</fullName>
    </recommendedName>
</protein>
<sequence>MATMAARLLPRSSSSKRQQFSFAVLLFFQTLCCHAAAVGNSQQEGDRVRFLPGQPPRPPVSQFAGYVTVNERNGRALFYWFFEAHASPAKKPLLLWLNGGPGCSSVGYGAASELGPLRVTSYGAELKFNKFAWNREANLLFLESPVGVGFSYTNTSSDLTKLDDAFVAEDAYNFLVNWFKRFPQYKGREFYISGESYADSRPSQPIIRSHRSRFANCHDCLLQPMLLSAHPLAQSNYGDNSMALLKMSIFHGHYVPQLAELVHDRNKDKDSPYINLKGFMVGNPLTDDYYDSKGLAEYAWSHAVVSDEIYERIKKVCDFRLSNWSDDCDKAMSTVFSQYHEIDIYNIYAPRCNLPQSSAALAVDRALTANDQEHFRRRIRMFSGYDPCYSSYAERYFNKEDVQRAFHANVSGTRKWQVCSDSILRSYNFSVLSILPIYSKLIKAGLRVWLYSGDADGRVPVIGSRYCVEALGLPIKTKWQPWYMNKQVAGRFVEYHGMTMVTIRGAGHLVPLNKPEEGLALIDTFLLGKQLPTHR</sequence>
<evidence type="ECO:0000313" key="11">
    <source>
        <dbReference type="EMBL" id="PUZ56881.1"/>
    </source>
</evidence>
<keyword evidence="9" id="KW-0325">Glycoprotein</keyword>
<dbReference type="GO" id="GO:0005773">
    <property type="term" value="C:vacuole"/>
    <property type="evidence" value="ECO:0007669"/>
    <property type="project" value="TreeGrafter"/>
</dbReference>
<keyword evidence="7" id="KW-0378">Hydrolase</keyword>
<evidence type="ECO:0000256" key="7">
    <source>
        <dbReference type="ARBA" id="ARBA00022801"/>
    </source>
</evidence>
<dbReference type="PANTHER" id="PTHR11802">
    <property type="entry name" value="SERINE PROTEASE FAMILY S10 SERINE CARBOXYPEPTIDASE"/>
    <property type="match status" value="1"/>
</dbReference>
<evidence type="ECO:0000256" key="1">
    <source>
        <dbReference type="ARBA" id="ARBA00004613"/>
    </source>
</evidence>
<keyword evidence="12" id="KW-1185">Reference proteome</keyword>
<keyword evidence="3" id="KW-0964">Secreted</keyword>
<dbReference type="Pfam" id="PF00450">
    <property type="entry name" value="Peptidase_S10"/>
    <property type="match status" value="2"/>
</dbReference>
<dbReference type="GO" id="GO:0004185">
    <property type="term" value="F:serine-type carboxypeptidase activity"/>
    <property type="evidence" value="ECO:0007669"/>
    <property type="project" value="InterPro"/>
</dbReference>
<dbReference type="InterPro" id="IPR029058">
    <property type="entry name" value="AB_hydrolase_fold"/>
</dbReference>
<dbReference type="InterPro" id="IPR001563">
    <property type="entry name" value="Peptidase_S10"/>
</dbReference>
<dbReference type="EMBL" id="CM009753">
    <property type="protein sequence ID" value="PUZ56881.1"/>
    <property type="molecule type" value="Genomic_DNA"/>
</dbReference>
<dbReference type="Gramene" id="PUZ56881">
    <property type="protein sequence ID" value="PUZ56881"/>
    <property type="gene ID" value="GQ55_5G380000"/>
</dbReference>
<dbReference type="GO" id="GO:0006508">
    <property type="term" value="P:proteolysis"/>
    <property type="evidence" value="ECO:0007669"/>
    <property type="project" value="UniProtKB-KW"/>
</dbReference>